<dbReference type="InterPro" id="IPR036915">
    <property type="entry name" value="Cyclin-like_sf"/>
</dbReference>
<accession>A0A1S3I0H0</accession>
<dbReference type="SMART" id="SM01369">
    <property type="entry name" value="Rb_C"/>
    <property type="match status" value="1"/>
</dbReference>
<dbReference type="GO" id="GO:2000134">
    <property type="term" value="P:negative regulation of G1/S transition of mitotic cell cycle"/>
    <property type="evidence" value="ECO:0007669"/>
    <property type="project" value="TreeGrafter"/>
</dbReference>
<dbReference type="Proteomes" id="UP000085678">
    <property type="component" value="Unplaced"/>
</dbReference>
<dbReference type="InParanoid" id="A0A1S3I0H0"/>
<evidence type="ECO:0000259" key="2">
    <source>
        <dbReference type="SMART" id="SM01368"/>
    </source>
</evidence>
<feature type="domain" description="Retinoblastoma-associated protein C-terminal" evidence="3">
    <location>
        <begin position="273"/>
        <end position="404"/>
    </location>
</feature>
<dbReference type="GO" id="GO:0006357">
    <property type="term" value="P:regulation of transcription by RNA polymerase II"/>
    <property type="evidence" value="ECO:0007669"/>
    <property type="project" value="InterPro"/>
</dbReference>
<dbReference type="Pfam" id="PF08934">
    <property type="entry name" value="Rb_C"/>
    <property type="match status" value="1"/>
</dbReference>
<reference evidence="5" key="1">
    <citation type="submission" date="2025-08" db="UniProtKB">
        <authorList>
            <consortium name="RefSeq"/>
        </authorList>
    </citation>
    <scope>IDENTIFICATION</scope>
    <source>
        <tissue evidence="5">Gonads</tissue>
    </source>
</reference>
<dbReference type="CDD" id="cd20599">
    <property type="entry name" value="CYCLIN_RB"/>
    <property type="match status" value="1"/>
</dbReference>
<dbReference type="SUPFAM" id="SSF47954">
    <property type="entry name" value="Cyclin-like"/>
    <property type="match status" value="2"/>
</dbReference>
<dbReference type="SMART" id="SM01368">
    <property type="entry name" value="RB_A"/>
    <property type="match status" value="1"/>
</dbReference>
<dbReference type="GO" id="GO:0048667">
    <property type="term" value="P:cell morphogenesis involved in neuron differentiation"/>
    <property type="evidence" value="ECO:0007669"/>
    <property type="project" value="TreeGrafter"/>
</dbReference>
<dbReference type="Pfam" id="PF01857">
    <property type="entry name" value="RB_B"/>
    <property type="match status" value="1"/>
</dbReference>
<dbReference type="InterPro" id="IPR028309">
    <property type="entry name" value="RB_fam"/>
</dbReference>
<dbReference type="GO" id="GO:0000977">
    <property type="term" value="F:RNA polymerase II transcription regulatory region sequence-specific DNA binding"/>
    <property type="evidence" value="ECO:0007669"/>
    <property type="project" value="TreeGrafter"/>
</dbReference>
<evidence type="ECO:0000256" key="1">
    <source>
        <dbReference type="SAM" id="MobiDB-lite"/>
    </source>
</evidence>
<dbReference type="GeneID" id="106159875"/>
<dbReference type="InterPro" id="IPR015030">
    <property type="entry name" value="RB_C"/>
</dbReference>
<dbReference type="GO" id="GO:0000785">
    <property type="term" value="C:chromatin"/>
    <property type="evidence" value="ECO:0007669"/>
    <property type="project" value="TreeGrafter"/>
</dbReference>
<keyword evidence="4" id="KW-1185">Reference proteome</keyword>
<dbReference type="PANTHER" id="PTHR13742:SF36">
    <property type="entry name" value="RETINOBLASTOMA-ASSOCIATED PROTEIN"/>
    <property type="match status" value="1"/>
</dbReference>
<organism evidence="4 5">
    <name type="scientific">Lingula anatina</name>
    <name type="common">Brachiopod</name>
    <name type="synonym">Lingula unguis</name>
    <dbReference type="NCBI Taxonomy" id="7574"/>
    <lineage>
        <taxon>Eukaryota</taxon>
        <taxon>Metazoa</taxon>
        <taxon>Spiralia</taxon>
        <taxon>Lophotrochozoa</taxon>
        <taxon>Brachiopoda</taxon>
        <taxon>Linguliformea</taxon>
        <taxon>Lingulata</taxon>
        <taxon>Lingulida</taxon>
        <taxon>Linguloidea</taxon>
        <taxon>Lingulidae</taxon>
        <taxon>Lingula</taxon>
    </lineage>
</organism>
<dbReference type="AlphaFoldDB" id="A0A1S3I0H0"/>
<dbReference type="GO" id="GO:0031175">
    <property type="term" value="P:neuron projection development"/>
    <property type="evidence" value="ECO:0007669"/>
    <property type="project" value="TreeGrafter"/>
</dbReference>
<name>A0A1S3I0H0_LINAN</name>
<sequence>MTIIYGDTHVPGNATPSSTDTAFPWVLAVFGLQAYNFHKVLESFIRAEPGLPGETIKHIQSIENQILEKIAWKSDSPLFDLLKTTEIPAPSIPVSPGVKEQPKNGGTPVTAAQLYLSPTNGLQATSKMADPAQVIASSSVRQTPPKRSHSLNLFFNKVSRLAYHRLQDLCTLLAIPKDMQLKIWTCLEHCITRKPDLLRDRHLDQVMLCSVYAIHKVISTDTELKFKTIVHMYKSMPHATQEVFKNALISGNEYDSIIGFYNRVFMQATKNVILQFSPSRSSNPGSLTLSPVPKNIQSPLTASPVYSVPGRKNFYVSPLKSPTFKAPISPSQMTPRTRQLYSFGEGFGSSEKLKSINDTLRAMKRTSPTAVTPKSQKRLRFDQPDQDRRYRGCLRMFEGKSMSA</sequence>
<dbReference type="KEGG" id="lak:106159875"/>
<dbReference type="PANTHER" id="PTHR13742">
    <property type="entry name" value="RETINOBLASTOMA-ASSOCIATED PROTEIN RB -RELATED"/>
    <property type="match status" value="1"/>
</dbReference>
<feature type="domain" description="Retinoblastoma-associated protein A-box" evidence="2">
    <location>
        <begin position="8"/>
        <end position="82"/>
    </location>
</feature>
<dbReference type="InterPro" id="IPR002719">
    <property type="entry name" value="RB_B"/>
</dbReference>
<dbReference type="RefSeq" id="XP_013391760.1">
    <property type="nucleotide sequence ID" value="XM_013536306.1"/>
</dbReference>
<dbReference type="STRING" id="7574.A0A1S3I0H0"/>
<dbReference type="OrthoDB" id="844594at2759"/>
<dbReference type="InterPro" id="IPR002720">
    <property type="entry name" value="RB_A"/>
</dbReference>
<evidence type="ECO:0000313" key="5">
    <source>
        <dbReference type="RefSeq" id="XP_013391760.1"/>
    </source>
</evidence>
<feature type="region of interest" description="Disordered" evidence="1">
    <location>
        <begin position="365"/>
        <end position="384"/>
    </location>
</feature>
<protein>
    <submittedName>
        <fullName evidence="5">Retinoblastoma-associated protein-like</fullName>
    </submittedName>
</protein>
<evidence type="ECO:0000313" key="4">
    <source>
        <dbReference type="Proteomes" id="UP000085678"/>
    </source>
</evidence>
<evidence type="ECO:0000259" key="3">
    <source>
        <dbReference type="SMART" id="SM01369"/>
    </source>
</evidence>
<dbReference type="Gene3D" id="1.10.472.10">
    <property type="entry name" value="Cyclin-like"/>
    <property type="match status" value="2"/>
</dbReference>
<dbReference type="GO" id="GO:0035189">
    <property type="term" value="C:Rb-E2F complex"/>
    <property type="evidence" value="ECO:0007669"/>
    <property type="project" value="TreeGrafter"/>
</dbReference>
<proteinExistence type="predicted"/>
<dbReference type="Pfam" id="PF01858">
    <property type="entry name" value="RB_A"/>
    <property type="match status" value="1"/>
</dbReference>
<gene>
    <name evidence="5" type="primary">LOC106159875</name>
</gene>